<dbReference type="HOGENOM" id="CLU_501212_0_0_11"/>
<reference evidence="1 2" key="1">
    <citation type="submission" date="2013-03" db="EMBL/GenBank/DDBJ databases">
        <title>Reference genome for the Human Microbiome Project.</title>
        <authorList>
            <person name="Aqrawi P."/>
            <person name="Ayvaz T."/>
            <person name="Bess C."/>
            <person name="Blankenburg K."/>
            <person name="Coyle M."/>
            <person name="Deng J."/>
            <person name="Forbes L."/>
            <person name="Fowler G."/>
            <person name="Francisco L."/>
            <person name="Fu Q."/>
            <person name="Gibbs R."/>
            <person name="Gross S."/>
            <person name="Gubbala S."/>
            <person name="Hale W."/>
            <person name="Hemphill L."/>
            <person name="Highlander S."/>
            <person name="Hirani K."/>
            <person name="Jackson L."/>
            <person name="Jakkamsetti A."/>
            <person name="Javaid M."/>
            <person name="Jayaseelan J.C."/>
            <person name="Jiang H."/>
            <person name="Joshi V."/>
            <person name="Korchina V."/>
            <person name="Kovar C."/>
            <person name="Lara F."/>
            <person name="Lee S."/>
            <person name="Liu Y."/>
            <person name="Mata R."/>
            <person name="Mathew T."/>
            <person name="Munidasa M."/>
            <person name="Muzny D."/>
            <person name="Nazareth L."/>
            <person name="Ngo R."/>
            <person name="Nguyen L."/>
            <person name="Nguyen N."/>
            <person name="Okwuonu G."/>
            <person name="Ongeri F."/>
            <person name="Palculict T."/>
            <person name="Patil S."/>
            <person name="Petrosino J."/>
            <person name="Pham C."/>
            <person name="Pham P."/>
            <person name="Pu L.-L."/>
            <person name="Qin X."/>
            <person name="Qu J."/>
            <person name="Reid J."/>
            <person name="Ross M."/>
            <person name="Ruth R."/>
            <person name="Saada N."/>
            <person name="San Lucas F."/>
            <person name="Santibanez J."/>
            <person name="Shang Y."/>
            <person name="Simmons D."/>
            <person name="Song X.-Z."/>
            <person name="Tang L.-Y."/>
            <person name="Thornton R."/>
            <person name="Warren J."/>
            <person name="Weissenberger G."/>
            <person name="Wilczek-Boney K."/>
            <person name="Worley K."/>
            <person name="Youmans B."/>
            <person name="Zhang J."/>
            <person name="Zhang L."/>
            <person name="Zhao Z."/>
            <person name="Zhou C."/>
            <person name="Zhu D."/>
            <person name="Zhu Y."/>
        </authorList>
    </citation>
    <scope>NUCLEOTIDE SEQUENCE [LARGE SCALE GENOMIC DNA]</scope>
    <source>
        <strain evidence="1 2">F0333</strain>
    </source>
</reference>
<dbReference type="PATRIC" id="fig|888050.3.peg.784"/>
<evidence type="ECO:0000313" key="2">
    <source>
        <dbReference type="Proteomes" id="UP000013015"/>
    </source>
</evidence>
<dbReference type="RefSeq" id="WP_005962563.1">
    <property type="nucleotide sequence ID" value="NZ_CP040505.1"/>
</dbReference>
<name>N6WDJ3_9ACTO</name>
<dbReference type="eggNOG" id="COG1075">
    <property type="taxonomic scope" value="Bacteria"/>
</dbReference>
<keyword evidence="2" id="KW-1185">Reference proteome</keyword>
<protein>
    <submittedName>
        <fullName evidence="1">Uncharacterized protein</fullName>
    </submittedName>
</protein>
<dbReference type="InterPro" id="IPR029058">
    <property type="entry name" value="AB_hydrolase_fold"/>
</dbReference>
<evidence type="ECO:0000313" key="1">
    <source>
        <dbReference type="EMBL" id="ENO18259.1"/>
    </source>
</evidence>
<dbReference type="EMBL" id="AQHZ01000015">
    <property type="protein sequence ID" value="ENO18259.1"/>
    <property type="molecule type" value="Genomic_DNA"/>
</dbReference>
<comment type="caution">
    <text evidence="1">The sequence shown here is derived from an EMBL/GenBank/DDBJ whole genome shotgun (WGS) entry which is preliminary data.</text>
</comment>
<gene>
    <name evidence="1" type="ORF">HMPREF9004_0828</name>
</gene>
<dbReference type="Gene3D" id="3.40.50.1820">
    <property type="entry name" value="alpha/beta hydrolase"/>
    <property type="match status" value="1"/>
</dbReference>
<dbReference type="STRING" id="888050.HMPREF9004_0828"/>
<dbReference type="OrthoDB" id="5095936at2"/>
<dbReference type="AlphaFoldDB" id="N6WDJ3"/>
<accession>N6WDJ3</accession>
<sequence length="571" mass="59747">MEAFGRFLVTNGETQVDTEALFAAAARLEALACDLEELEYRARRAGEDTLAISSEDFAGAWQARVAAESAEQGILTARARLIELVDSVRFAANLYCEAEARALSLSEPLTDGELALRGVAGMSMLFPGPAGAGGVLLSLLLSSRGPRSSGIDLNHHQATSSYFDWLARLVATGSNARIVAEIMEFTSGAGDGFAGVRLQRDLAAISRALMDTPFCEEDAGGLRGTKEAAVRVAWLSSFLGASVFGAPKGVEVRSGQGLPPGRDHVLVNPGGGVSRGFAKAGETNLRVIDLLSSASLVPGGTRSLTRFVGHRLPLPGTGLPTPTPASSVPTPKEPTALLDHLASLDGSSDSGQFMILRHETPLGDGTSSRSWSVVVRGTQKWGVGASNPQDMLTNFQGVGGLDTDQKRAVLAAMEMAGIDKGEPVEFVGHSQGGIVAADLATDQTLCQDYSVVSALTAGSPIAGSVPEGGVRVLALENTRDIVPGLDGANNAPGVVTVHFDGEPYIPEGKEGGKVVAHDIGLYRNALADLQASEGEELAEVRAWEEARSSRMGFSSRTRTTAFVFDTQRVGY</sequence>
<organism evidence="1 2">
    <name type="scientific">Schaalia cardiffensis F0333</name>
    <dbReference type="NCBI Taxonomy" id="888050"/>
    <lineage>
        <taxon>Bacteria</taxon>
        <taxon>Bacillati</taxon>
        <taxon>Actinomycetota</taxon>
        <taxon>Actinomycetes</taxon>
        <taxon>Actinomycetales</taxon>
        <taxon>Actinomycetaceae</taxon>
        <taxon>Schaalia</taxon>
    </lineage>
</organism>
<dbReference type="SUPFAM" id="SSF53474">
    <property type="entry name" value="alpha/beta-Hydrolases"/>
    <property type="match status" value="1"/>
</dbReference>
<proteinExistence type="predicted"/>
<dbReference type="Proteomes" id="UP000013015">
    <property type="component" value="Unassembled WGS sequence"/>
</dbReference>